<accession>A0A1M6NBH2</accession>
<dbReference type="PIRSF" id="PIRSF019083">
    <property type="entry name" value="UCP019083_VanZ"/>
    <property type="match status" value="1"/>
</dbReference>
<evidence type="ECO:0000259" key="2">
    <source>
        <dbReference type="Pfam" id="PF04892"/>
    </source>
</evidence>
<gene>
    <name evidence="3" type="ORF">SAMN02745227_01101</name>
</gene>
<evidence type="ECO:0000313" key="3">
    <source>
        <dbReference type="EMBL" id="SHJ93029.1"/>
    </source>
</evidence>
<dbReference type="EMBL" id="FRAI01000009">
    <property type="protein sequence ID" value="SHJ93029.1"/>
    <property type="molecule type" value="Genomic_DNA"/>
</dbReference>
<feature type="domain" description="VanZ-like" evidence="2">
    <location>
        <begin position="12"/>
        <end position="147"/>
    </location>
</feature>
<keyword evidence="1" id="KW-0472">Membrane</keyword>
<reference evidence="4" key="1">
    <citation type="submission" date="2016-11" db="EMBL/GenBank/DDBJ databases">
        <authorList>
            <person name="Varghese N."/>
            <person name="Submissions S."/>
        </authorList>
    </citation>
    <scope>NUCLEOTIDE SEQUENCE [LARGE SCALE GENOMIC DNA]</scope>
    <source>
        <strain evidence="4">DSM 14826</strain>
    </source>
</reference>
<dbReference type="RefSeq" id="WP_072906950.1">
    <property type="nucleotide sequence ID" value="NZ_FRAI01000009.1"/>
</dbReference>
<dbReference type="InterPro" id="IPR016747">
    <property type="entry name" value="Phosphotransbutyrylase"/>
</dbReference>
<keyword evidence="1" id="KW-1133">Transmembrane helix</keyword>
<dbReference type="Proteomes" id="UP000243547">
    <property type="component" value="Unassembled WGS sequence"/>
</dbReference>
<feature type="transmembrane region" description="Helical" evidence="1">
    <location>
        <begin position="73"/>
        <end position="95"/>
    </location>
</feature>
<dbReference type="OrthoDB" id="291892at2"/>
<evidence type="ECO:0000313" key="4">
    <source>
        <dbReference type="Proteomes" id="UP000243547"/>
    </source>
</evidence>
<dbReference type="PANTHER" id="PTHR28008:SF1">
    <property type="entry name" value="DOMAIN PROTEIN, PUTATIVE (AFU_ORTHOLOGUE AFUA_3G10980)-RELATED"/>
    <property type="match status" value="1"/>
</dbReference>
<dbReference type="STRING" id="1120989.SAMN02745227_01101"/>
<protein>
    <submittedName>
        <fullName evidence="3">VanZ like family protein</fullName>
    </submittedName>
</protein>
<evidence type="ECO:0000256" key="1">
    <source>
        <dbReference type="SAM" id="Phobius"/>
    </source>
</evidence>
<dbReference type="PANTHER" id="PTHR28008">
    <property type="entry name" value="DOMAIN PROTEIN, PUTATIVE (AFU_ORTHOLOGUE AFUA_3G10980)-RELATED"/>
    <property type="match status" value="1"/>
</dbReference>
<dbReference type="Pfam" id="PF04892">
    <property type="entry name" value="VanZ"/>
    <property type="match status" value="1"/>
</dbReference>
<sequence>MNSKNTTLISWTAVILWLVLIFYFSSQPATESAALSSSITEVVVEKAIILTPLEREDITEDLLSNIHLFIRKFAHFTVYFILGILITNAFTVTGIKGKKRLIYSLIFCVIYAITDEFHQTFVPGRSGQITDVLIDSFGSLAGIFTYIKTSHKFK</sequence>
<proteinExistence type="predicted"/>
<name>A0A1M6NBH2_9FIRM</name>
<keyword evidence="1" id="KW-0812">Transmembrane</keyword>
<feature type="transmembrane region" description="Helical" evidence="1">
    <location>
        <begin position="7"/>
        <end position="25"/>
    </location>
</feature>
<dbReference type="NCBIfam" id="NF037970">
    <property type="entry name" value="vanZ_1"/>
    <property type="match status" value="1"/>
</dbReference>
<dbReference type="AlphaFoldDB" id="A0A1M6NBH2"/>
<keyword evidence="4" id="KW-1185">Reference proteome</keyword>
<organism evidence="3 4">
    <name type="scientific">Anaerobranca californiensis DSM 14826</name>
    <dbReference type="NCBI Taxonomy" id="1120989"/>
    <lineage>
        <taxon>Bacteria</taxon>
        <taxon>Bacillati</taxon>
        <taxon>Bacillota</taxon>
        <taxon>Clostridia</taxon>
        <taxon>Eubacteriales</taxon>
        <taxon>Proteinivoracaceae</taxon>
        <taxon>Anaerobranca</taxon>
    </lineage>
</organism>
<dbReference type="InterPro" id="IPR006976">
    <property type="entry name" value="VanZ-like"/>
</dbReference>